<comment type="similarity">
    <text evidence="1 6">Belongs to the acylphosphatase family.</text>
</comment>
<evidence type="ECO:0000313" key="8">
    <source>
        <dbReference type="EMBL" id="SFD66202.1"/>
    </source>
</evidence>
<dbReference type="InterPro" id="IPR020456">
    <property type="entry name" value="Acylphosphatase"/>
</dbReference>
<evidence type="ECO:0000256" key="1">
    <source>
        <dbReference type="ARBA" id="ARBA00005614"/>
    </source>
</evidence>
<keyword evidence="5" id="KW-0378">Hydrolase</keyword>
<sequence length="91" mass="10195">MNIICRHAYAEGRVQGVGFRQSTASEARRLQLSGWVRNLADGRVEVLFEGEEGAVHSLAQWLERGPSGARVVSLTLSEHPIQDAQHFEIRR</sequence>
<name>A0A1I1U5V3_PSEOC</name>
<dbReference type="InterPro" id="IPR036046">
    <property type="entry name" value="Acylphosphatase-like_dom_sf"/>
</dbReference>
<protein>
    <recommendedName>
        <fullName evidence="3 5">acylphosphatase</fullName>
        <ecNumber evidence="2 5">3.6.1.7</ecNumber>
    </recommendedName>
</protein>
<reference evidence="9" key="1">
    <citation type="submission" date="2016-10" db="EMBL/GenBank/DDBJ databases">
        <authorList>
            <person name="Varghese N."/>
            <person name="Submissions S."/>
        </authorList>
    </citation>
    <scope>NUCLEOTIDE SEQUENCE [LARGE SCALE GENOMIC DNA]</scope>
    <source>
        <strain evidence="9">JCM 2783</strain>
    </source>
</reference>
<feature type="active site" evidence="5">
    <location>
        <position position="38"/>
    </location>
</feature>
<dbReference type="PANTHER" id="PTHR47268">
    <property type="entry name" value="ACYLPHOSPHATASE"/>
    <property type="match status" value="1"/>
</dbReference>
<proteinExistence type="inferred from homology"/>
<organism evidence="8 9">
    <name type="scientific">Pseudomonas straminea</name>
    <dbReference type="NCBI Taxonomy" id="47882"/>
    <lineage>
        <taxon>Bacteria</taxon>
        <taxon>Pseudomonadati</taxon>
        <taxon>Pseudomonadota</taxon>
        <taxon>Gammaproteobacteria</taxon>
        <taxon>Pseudomonadales</taxon>
        <taxon>Pseudomonadaceae</taxon>
        <taxon>Phytopseudomonas</taxon>
    </lineage>
</organism>
<dbReference type="RefSeq" id="WP_093502709.1">
    <property type="nucleotide sequence ID" value="NZ_BSSG01000004.1"/>
</dbReference>
<dbReference type="GO" id="GO:0003998">
    <property type="term" value="F:acylphosphatase activity"/>
    <property type="evidence" value="ECO:0007669"/>
    <property type="project" value="UniProtKB-EC"/>
</dbReference>
<dbReference type="AlphaFoldDB" id="A0A1I1U5V3"/>
<comment type="catalytic activity">
    <reaction evidence="4 5">
        <text>an acyl phosphate + H2O = a carboxylate + phosphate + H(+)</text>
        <dbReference type="Rhea" id="RHEA:14965"/>
        <dbReference type="ChEBI" id="CHEBI:15377"/>
        <dbReference type="ChEBI" id="CHEBI:15378"/>
        <dbReference type="ChEBI" id="CHEBI:29067"/>
        <dbReference type="ChEBI" id="CHEBI:43474"/>
        <dbReference type="ChEBI" id="CHEBI:59918"/>
        <dbReference type="EC" id="3.6.1.7"/>
    </reaction>
</comment>
<dbReference type="EC" id="3.6.1.7" evidence="2 5"/>
<evidence type="ECO:0000256" key="5">
    <source>
        <dbReference type="PROSITE-ProRule" id="PRU00520"/>
    </source>
</evidence>
<dbReference type="NCBIfam" id="NF011014">
    <property type="entry name" value="PRK14442.1"/>
    <property type="match status" value="1"/>
</dbReference>
<dbReference type="PROSITE" id="PS51160">
    <property type="entry name" value="ACYLPHOSPHATASE_3"/>
    <property type="match status" value="1"/>
</dbReference>
<evidence type="ECO:0000259" key="7">
    <source>
        <dbReference type="PROSITE" id="PS51160"/>
    </source>
</evidence>
<dbReference type="Gene3D" id="3.30.70.100">
    <property type="match status" value="1"/>
</dbReference>
<dbReference type="InterPro" id="IPR017968">
    <property type="entry name" value="Acylphosphatase_CS"/>
</dbReference>
<accession>A0A1I1U5V3</accession>
<dbReference type="EMBL" id="FOMO01000003">
    <property type="protein sequence ID" value="SFD66202.1"/>
    <property type="molecule type" value="Genomic_DNA"/>
</dbReference>
<dbReference type="SUPFAM" id="SSF54975">
    <property type="entry name" value="Acylphosphatase/BLUF domain-like"/>
    <property type="match status" value="1"/>
</dbReference>
<dbReference type="Pfam" id="PF00708">
    <property type="entry name" value="Acylphosphatase"/>
    <property type="match status" value="1"/>
</dbReference>
<feature type="domain" description="Acylphosphatase-like" evidence="7">
    <location>
        <begin position="5"/>
        <end position="91"/>
    </location>
</feature>
<evidence type="ECO:0000256" key="3">
    <source>
        <dbReference type="ARBA" id="ARBA00015991"/>
    </source>
</evidence>
<evidence type="ECO:0000313" key="9">
    <source>
        <dbReference type="Proteomes" id="UP000243950"/>
    </source>
</evidence>
<evidence type="ECO:0000256" key="2">
    <source>
        <dbReference type="ARBA" id="ARBA00012150"/>
    </source>
</evidence>
<gene>
    <name evidence="8" type="ORF">SAMN05216372_10390</name>
</gene>
<dbReference type="PROSITE" id="PS00151">
    <property type="entry name" value="ACYLPHOSPHATASE_2"/>
    <property type="match status" value="1"/>
</dbReference>
<evidence type="ECO:0000256" key="6">
    <source>
        <dbReference type="RuleBase" id="RU004168"/>
    </source>
</evidence>
<evidence type="ECO:0000256" key="4">
    <source>
        <dbReference type="ARBA" id="ARBA00047645"/>
    </source>
</evidence>
<dbReference type="PANTHER" id="PTHR47268:SF4">
    <property type="entry name" value="ACYLPHOSPHATASE"/>
    <property type="match status" value="1"/>
</dbReference>
<keyword evidence="9" id="KW-1185">Reference proteome</keyword>
<dbReference type="Proteomes" id="UP000243950">
    <property type="component" value="Unassembled WGS sequence"/>
</dbReference>
<feature type="active site" evidence="5">
    <location>
        <position position="20"/>
    </location>
</feature>
<dbReference type="InterPro" id="IPR001792">
    <property type="entry name" value="Acylphosphatase-like_dom"/>
</dbReference>
<dbReference type="NCBIfam" id="NF011022">
    <property type="entry name" value="PRK14451.1"/>
    <property type="match status" value="1"/>
</dbReference>